<evidence type="ECO:0000259" key="1">
    <source>
        <dbReference type="Pfam" id="PF12682"/>
    </source>
</evidence>
<name>K1UJQ1_9ZZZZ</name>
<dbReference type="Pfam" id="PF12682">
    <property type="entry name" value="Flavodoxin_4"/>
    <property type="match status" value="1"/>
</dbReference>
<dbReference type="PANTHER" id="PTHR39201:SF1">
    <property type="entry name" value="FLAVODOXIN-LIKE DOMAIN-CONTAINING PROTEIN"/>
    <property type="match status" value="1"/>
</dbReference>
<dbReference type="GO" id="GO:0010181">
    <property type="term" value="F:FMN binding"/>
    <property type="evidence" value="ECO:0007669"/>
    <property type="project" value="InterPro"/>
</dbReference>
<dbReference type="Gene3D" id="3.40.50.360">
    <property type="match status" value="1"/>
</dbReference>
<comment type="caution">
    <text evidence="2">The sequence shown here is derived from an EMBL/GenBank/DDBJ whole genome shotgun (WGS) entry which is preliminary data.</text>
</comment>
<gene>
    <name evidence="2" type="ORF">LEA_01469</name>
</gene>
<feature type="domain" description="Flavodoxin-like" evidence="1">
    <location>
        <begin position="2"/>
        <end position="105"/>
    </location>
</feature>
<dbReference type="PROSITE" id="PS00201">
    <property type="entry name" value="FLAVODOXIN"/>
    <property type="match status" value="1"/>
</dbReference>
<evidence type="ECO:0000313" key="2">
    <source>
        <dbReference type="EMBL" id="EKC80354.1"/>
    </source>
</evidence>
<dbReference type="AlphaFoldDB" id="K1UJQ1"/>
<sequence length="128" mass="14596">MKKVIVYYTYRGNTKSIAEMIQKSTGADIARIETVVSYDGDYNSVVNQGQDEVNSGYCPKIKPLNIDLSKYDEVILGTPVWWYTFAPAMHTFLKKMTFRARRFIRLQPTAVGLVTHSKILQMPAVQPM</sequence>
<organism evidence="2">
    <name type="scientific">human gut metagenome</name>
    <dbReference type="NCBI Taxonomy" id="408170"/>
    <lineage>
        <taxon>unclassified sequences</taxon>
        <taxon>metagenomes</taxon>
        <taxon>organismal metagenomes</taxon>
    </lineage>
</organism>
<dbReference type="EMBL" id="AJWY01001020">
    <property type="protein sequence ID" value="EKC80354.1"/>
    <property type="molecule type" value="Genomic_DNA"/>
</dbReference>
<dbReference type="GO" id="GO:0009055">
    <property type="term" value="F:electron transfer activity"/>
    <property type="evidence" value="ECO:0007669"/>
    <property type="project" value="InterPro"/>
</dbReference>
<protein>
    <submittedName>
        <fullName evidence="2">Flavodoxin</fullName>
    </submittedName>
</protein>
<dbReference type="InterPro" id="IPR029039">
    <property type="entry name" value="Flavoprotein-like_sf"/>
</dbReference>
<dbReference type="PANTHER" id="PTHR39201">
    <property type="entry name" value="EXPORTED PROTEIN-RELATED"/>
    <property type="match status" value="1"/>
</dbReference>
<proteinExistence type="predicted"/>
<accession>K1UJQ1</accession>
<reference evidence="2" key="1">
    <citation type="journal article" date="2013" name="Environ. Microbiol.">
        <title>Microbiota from the distal guts of lean and obese adolescents exhibit partial functional redundancy besides clear differences in community structure.</title>
        <authorList>
            <person name="Ferrer M."/>
            <person name="Ruiz A."/>
            <person name="Lanza F."/>
            <person name="Haange S.B."/>
            <person name="Oberbach A."/>
            <person name="Till H."/>
            <person name="Bargiela R."/>
            <person name="Campoy C."/>
            <person name="Segura M.T."/>
            <person name="Richter M."/>
            <person name="von Bergen M."/>
            <person name="Seifert J."/>
            <person name="Suarez A."/>
        </authorList>
    </citation>
    <scope>NUCLEOTIDE SEQUENCE</scope>
</reference>
<dbReference type="SUPFAM" id="SSF52218">
    <property type="entry name" value="Flavoproteins"/>
    <property type="match status" value="1"/>
</dbReference>
<dbReference type="InterPro" id="IPR001226">
    <property type="entry name" value="Flavodoxin_CS"/>
</dbReference>
<dbReference type="InterPro" id="IPR008254">
    <property type="entry name" value="Flavodoxin/NO_synth"/>
</dbReference>